<organism evidence="1 2">
    <name type="scientific">Ancylomarina salipaludis</name>
    <dbReference type="NCBI Taxonomy" id="2501299"/>
    <lineage>
        <taxon>Bacteria</taxon>
        <taxon>Pseudomonadati</taxon>
        <taxon>Bacteroidota</taxon>
        <taxon>Bacteroidia</taxon>
        <taxon>Marinilabiliales</taxon>
        <taxon>Marinifilaceae</taxon>
        <taxon>Ancylomarina</taxon>
    </lineage>
</organism>
<dbReference type="OrthoDB" id="21421at2"/>
<dbReference type="Gene3D" id="3.10.450.50">
    <property type="match status" value="1"/>
</dbReference>
<reference evidence="1 2" key="1">
    <citation type="submission" date="2019-01" db="EMBL/GenBank/DDBJ databases">
        <title>Ancylomarina salipaludis sp. nov., isolated from a salt marsh.</title>
        <authorList>
            <person name="Yoon J.-H."/>
        </authorList>
    </citation>
    <scope>NUCLEOTIDE SEQUENCE [LARGE SCALE GENOMIC DNA]</scope>
    <source>
        <strain evidence="1 2">SHSM-M15</strain>
    </source>
</reference>
<sequence>MNFLDAVLSLFRSDTEDFYYVKIERNEKCYCNSGKKYKSCHYPKHYQSSKRAVRKISESTGEETFQVLSVKKIRKNHELFKPSVIQS</sequence>
<dbReference type="AlphaFoldDB" id="A0A4Q1JQB5"/>
<dbReference type="Proteomes" id="UP000289703">
    <property type="component" value="Unassembled WGS sequence"/>
</dbReference>
<comment type="caution">
    <text evidence="1">The sequence shown here is derived from an EMBL/GenBank/DDBJ whole genome shotgun (WGS) entry which is preliminary data.</text>
</comment>
<dbReference type="Pfam" id="PF02810">
    <property type="entry name" value="SEC-C"/>
    <property type="match status" value="1"/>
</dbReference>
<proteinExistence type="predicted"/>
<accession>A0A4Q1JQB5</accession>
<dbReference type="InterPro" id="IPR004027">
    <property type="entry name" value="SEC_C_motif"/>
</dbReference>
<keyword evidence="2" id="KW-1185">Reference proteome</keyword>
<evidence type="ECO:0008006" key="3">
    <source>
        <dbReference type="Google" id="ProtNLM"/>
    </source>
</evidence>
<dbReference type="SUPFAM" id="SSF103642">
    <property type="entry name" value="Sec-C motif"/>
    <property type="match status" value="1"/>
</dbReference>
<gene>
    <name evidence="1" type="ORF">EO244_02935</name>
</gene>
<dbReference type="RefSeq" id="WP_129252772.1">
    <property type="nucleotide sequence ID" value="NZ_SAXA01000002.1"/>
</dbReference>
<evidence type="ECO:0000313" key="1">
    <source>
        <dbReference type="EMBL" id="RXQ96597.1"/>
    </source>
</evidence>
<evidence type="ECO:0000313" key="2">
    <source>
        <dbReference type="Proteomes" id="UP000289703"/>
    </source>
</evidence>
<dbReference type="EMBL" id="SAXA01000002">
    <property type="protein sequence ID" value="RXQ96597.1"/>
    <property type="molecule type" value="Genomic_DNA"/>
</dbReference>
<protein>
    <recommendedName>
        <fullName evidence="3">SEC-C domain-containing protein</fullName>
    </recommendedName>
</protein>
<name>A0A4Q1JQB5_9BACT</name>